<keyword evidence="1" id="KW-0472">Membrane</keyword>
<dbReference type="AlphaFoldDB" id="A0A8W7PSR4"/>
<sequence length="126" mass="14155">MAAVTAKLSDANLHTAFFRLPVGKLGPSDNSVQKGSSGITRLTRLTIMAKCVGWLVSCSHRTHVIIFLSPLAVISFFSGYVDRTKYNPQRLRCFHTLLNGMWQDLFIRSETDPLLRIDQNTLNMTL</sequence>
<evidence type="ECO:0000313" key="2">
    <source>
        <dbReference type="EnsemblMetazoa" id="ACOM037140-PA.1"/>
    </source>
</evidence>
<protein>
    <submittedName>
        <fullName evidence="2">Uncharacterized protein</fullName>
    </submittedName>
</protein>
<evidence type="ECO:0000256" key="1">
    <source>
        <dbReference type="SAM" id="Phobius"/>
    </source>
</evidence>
<keyword evidence="1" id="KW-0812">Transmembrane</keyword>
<keyword evidence="1" id="KW-1133">Transmembrane helix</keyword>
<organism evidence="2">
    <name type="scientific">Anopheles coluzzii</name>
    <name type="common">African malaria mosquito</name>
    <dbReference type="NCBI Taxonomy" id="1518534"/>
    <lineage>
        <taxon>Eukaryota</taxon>
        <taxon>Metazoa</taxon>
        <taxon>Ecdysozoa</taxon>
        <taxon>Arthropoda</taxon>
        <taxon>Hexapoda</taxon>
        <taxon>Insecta</taxon>
        <taxon>Pterygota</taxon>
        <taxon>Neoptera</taxon>
        <taxon>Endopterygota</taxon>
        <taxon>Diptera</taxon>
        <taxon>Nematocera</taxon>
        <taxon>Culicoidea</taxon>
        <taxon>Culicidae</taxon>
        <taxon>Anophelinae</taxon>
        <taxon>Anopheles</taxon>
    </lineage>
</organism>
<proteinExistence type="predicted"/>
<reference evidence="2" key="1">
    <citation type="submission" date="2022-08" db="UniProtKB">
        <authorList>
            <consortium name="EnsemblMetazoa"/>
        </authorList>
    </citation>
    <scope>IDENTIFICATION</scope>
</reference>
<feature type="transmembrane region" description="Helical" evidence="1">
    <location>
        <begin position="64"/>
        <end position="81"/>
    </location>
</feature>
<name>A0A8W7PSR4_ANOCL</name>
<dbReference type="Proteomes" id="UP000075882">
    <property type="component" value="Unassembled WGS sequence"/>
</dbReference>
<dbReference type="EnsemblMetazoa" id="ACOM037140-RA">
    <property type="protein sequence ID" value="ACOM037140-PA.1"/>
    <property type="gene ID" value="ACOM037140"/>
</dbReference>
<accession>A0A8W7PSR4</accession>